<feature type="coiled-coil region" evidence="1">
    <location>
        <begin position="376"/>
        <end position="445"/>
    </location>
</feature>
<feature type="region of interest" description="Disordered" evidence="2">
    <location>
        <begin position="326"/>
        <end position="345"/>
    </location>
</feature>
<comment type="caution">
    <text evidence="3">The sequence shown here is derived from an EMBL/GenBank/DDBJ whole genome shotgun (WGS) entry which is preliminary data.</text>
</comment>
<gene>
    <name evidence="3" type="ORF">QUF85_01070</name>
</gene>
<organism evidence="3 4">
    <name type="scientific">Peribacillus frigoritolerans</name>
    <dbReference type="NCBI Taxonomy" id="450367"/>
    <lineage>
        <taxon>Bacteria</taxon>
        <taxon>Bacillati</taxon>
        <taxon>Bacillota</taxon>
        <taxon>Bacilli</taxon>
        <taxon>Bacillales</taxon>
        <taxon>Bacillaceae</taxon>
        <taxon>Peribacillus</taxon>
    </lineage>
</organism>
<dbReference type="RefSeq" id="WP_289348290.1">
    <property type="nucleotide sequence ID" value="NZ_JAUCFI010000002.1"/>
</dbReference>
<dbReference type="EMBL" id="JAUCFI010000002">
    <property type="protein sequence ID" value="MDM5281965.1"/>
    <property type="molecule type" value="Genomic_DNA"/>
</dbReference>
<evidence type="ECO:0000313" key="4">
    <source>
        <dbReference type="Proteomes" id="UP001238973"/>
    </source>
</evidence>
<name>A0AAJ1VA96_9BACI</name>
<evidence type="ECO:0000313" key="3">
    <source>
        <dbReference type="EMBL" id="MDM5281965.1"/>
    </source>
</evidence>
<dbReference type="SUPFAM" id="SSF51126">
    <property type="entry name" value="Pectin lyase-like"/>
    <property type="match status" value="1"/>
</dbReference>
<dbReference type="InterPro" id="IPR011050">
    <property type="entry name" value="Pectin_lyase_fold/virulence"/>
</dbReference>
<dbReference type="InterPro" id="IPR012334">
    <property type="entry name" value="Pectin_lyas_fold"/>
</dbReference>
<dbReference type="InterPro" id="IPR006626">
    <property type="entry name" value="PbH1"/>
</dbReference>
<dbReference type="Proteomes" id="UP001238973">
    <property type="component" value="Unassembled WGS sequence"/>
</dbReference>
<sequence>MLEIQEHSLYIFLRFEYFYIEGSDNKMAQEINVPGDFLTIQAAITAANDYDTIRVAPGTYTGPITIDKMIQLLGAQAGVDARTRTGSPGSESIITGTSPIALVQLLDNNIVVDGFTIENNSAGSGILTSNAFSGYWIFNNIVQNNVIGLYMNSNGSTESQVKQNVFNNNNQSGAATGNGIYSDQGIQNLLIESNRFTGPHANASINMIGTSVPAIPATDIIISRNEMITDNSIALTNTGNVAIACNTLTNTQGSSIFFGGGTDRTDINNNILQNSISNGINVTTVFSGTTNSNIRAKNNNIQGNANAGLNIVSGAYVSPRRLDATNNWWGSPDGPSGDGPGSGDAVFDPDNVAEFVPFLTAPPIPCTNEFVLLQLLAATQQELAATQQELAATQQELAATQQQLAATQRALALAQQRSLACRRALALAQQQLEKCQAELRQKRINENLKENMRCFKCGSNPCVCCNPCECC</sequence>
<dbReference type="AlphaFoldDB" id="A0AAJ1VA96"/>
<accession>A0AAJ1VA96</accession>
<protein>
    <recommendedName>
        <fullName evidence="5">Right handed beta helix domain-containing protein</fullName>
    </recommendedName>
</protein>
<evidence type="ECO:0000256" key="2">
    <source>
        <dbReference type="SAM" id="MobiDB-lite"/>
    </source>
</evidence>
<keyword evidence="1" id="KW-0175">Coiled coil</keyword>
<reference evidence="3" key="1">
    <citation type="submission" date="2023-06" db="EMBL/GenBank/DDBJ databases">
        <title>Comparative genomics of Bacillaceae isolates and their secondary metabolite potential.</title>
        <authorList>
            <person name="Song L."/>
            <person name="Nielsen L.J."/>
            <person name="Mohite O."/>
            <person name="Xu X."/>
            <person name="Weber T."/>
            <person name="Kovacs A.T."/>
        </authorList>
    </citation>
    <scope>NUCLEOTIDE SEQUENCE</scope>
    <source>
        <strain evidence="3">G1S1</strain>
    </source>
</reference>
<evidence type="ECO:0000256" key="1">
    <source>
        <dbReference type="SAM" id="Coils"/>
    </source>
</evidence>
<proteinExistence type="predicted"/>
<dbReference type="Gene3D" id="2.160.20.10">
    <property type="entry name" value="Single-stranded right-handed beta-helix, Pectin lyase-like"/>
    <property type="match status" value="1"/>
</dbReference>
<dbReference type="SMART" id="SM00710">
    <property type="entry name" value="PbH1"/>
    <property type="match status" value="7"/>
</dbReference>
<evidence type="ECO:0008006" key="5">
    <source>
        <dbReference type="Google" id="ProtNLM"/>
    </source>
</evidence>